<protein>
    <submittedName>
        <fullName evidence="9">Mlp1</fullName>
    </submittedName>
</protein>
<dbReference type="GO" id="GO:0006606">
    <property type="term" value="P:protein import into nucleus"/>
    <property type="evidence" value="ECO:0007669"/>
    <property type="project" value="InterPro"/>
</dbReference>
<comment type="subcellular location">
    <subcellularLocation>
        <location evidence="1">Nucleus</location>
    </subcellularLocation>
</comment>
<keyword evidence="2 4" id="KW-0175">Coiled coil</keyword>
<feature type="compositionally biased region" description="Pro residues" evidence="5">
    <location>
        <begin position="1894"/>
        <end position="1906"/>
    </location>
</feature>
<dbReference type="PANTHER" id="PTHR18898:SF2">
    <property type="entry name" value="NUCLEOPROTEIN TPR"/>
    <property type="match status" value="1"/>
</dbReference>
<dbReference type="PANTHER" id="PTHR18898">
    <property type="entry name" value="NUCLEOPROTEIN TPR-RELATED"/>
    <property type="match status" value="1"/>
</dbReference>
<feature type="domain" description="NUA/TPR/MLP1-2-like" evidence="8">
    <location>
        <begin position="485"/>
        <end position="597"/>
    </location>
</feature>
<feature type="coiled-coil region" evidence="4">
    <location>
        <begin position="1245"/>
        <end position="1279"/>
    </location>
</feature>
<feature type="region of interest" description="Disordered" evidence="5">
    <location>
        <begin position="93"/>
        <end position="119"/>
    </location>
</feature>
<feature type="region of interest" description="Disordered" evidence="5">
    <location>
        <begin position="941"/>
        <end position="963"/>
    </location>
</feature>
<gene>
    <name evidence="9" type="ORF">D0Z07_4788</name>
</gene>
<feature type="coiled-coil region" evidence="4">
    <location>
        <begin position="700"/>
        <end position="878"/>
    </location>
</feature>
<dbReference type="Pfam" id="PF07926">
    <property type="entry name" value="TPR_MLP1_2"/>
    <property type="match status" value="1"/>
</dbReference>
<feature type="compositionally biased region" description="Low complexity" evidence="5">
    <location>
        <begin position="1928"/>
        <end position="1937"/>
    </location>
</feature>
<dbReference type="InterPro" id="IPR057577">
    <property type="entry name" value="Nucleoprot-TPR/MLP1_dom"/>
</dbReference>
<evidence type="ECO:0000259" key="7">
    <source>
        <dbReference type="Pfam" id="PF25481"/>
    </source>
</evidence>
<feature type="region of interest" description="Disordered" evidence="5">
    <location>
        <begin position="369"/>
        <end position="402"/>
    </location>
</feature>
<evidence type="ECO:0000259" key="6">
    <source>
        <dbReference type="Pfam" id="PF07926"/>
    </source>
</evidence>
<dbReference type="GO" id="GO:0005643">
    <property type="term" value="C:nuclear pore"/>
    <property type="evidence" value="ECO:0007669"/>
    <property type="project" value="TreeGrafter"/>
</dbReference>
<evidence type="ECO:0000259" key="8">
    <source>
        <dbReference type="Pfam" id="PF25785"/>
    </source>
</evidence>
<feature type="compositionally biased region" description="Polar residues" evidence="5">
    <location>
        <begin position="1662"/>
        <end position="1675"/>
    </location>
</feature>
<feature type="compositionally biased region" description="Basic and acidic residues" evidence="5">
    <location>
        <begin position="1618"/>
        <end position="1644"/>
    </location>
</feature>
<dbReference type="Proteomes" id="UP000785200">
    <property type="component" value="Unassembled WGS sequence"/>
</dbReference>
<dbReference type="Pfam" id="PF25481">
    <property type="entry name" value="Nucleoprot-TPR"/>
    <property type="match status" value="1"/>
</dbReference>
<evidence type="ECO:0000313" key="9">
    <source>
        <dbReference type="EMBL" id="KAG0648731.1"/>
    </source>
</evidence>
<organism evidence="9 10">
    <name type="scientific">Hyphodiscus hymeniophilus</name>
    <dbReference type="NCBI Taxonomy" id="353542"/>
    <lineage>
        <taxon>Eukaryota</taxon>
        <taxon>Fungi</taxon>
        <taxon>Dikarya</taxon>
        <taxon>Ascomycota</taxon>
        <taxon>Pezizomycotina</taxon>
        <taxon>Leotiomycetes</taxon>
        <taxon>Helotiales</taxon>
        <taxon>Hyphodiscaceae</taxon>
        <taxon>Hyphodiscus</taxon>
    </lineage>
</organism>
<feature type="coiled-coil region" evidence="4">
    <location>
        <begin position="224"/>
        <end position="279"/>
    </location>
</feature>
<feature type="region of interest" description="Disordered" evidence="5">
    <location>
        <begin position="1893"/>
        <end position="2051"/>
    </location>
</feature>
<feature type="domain" description="Nucleoprotein TPR/MLP1-2" evidence="6">
    <location>
        <begin position="1072"/>
        <end position="1199"/>
    </location>
</feature>
<keyword evidence="3" id="KW-0539">Nucleus</keyword>
<name>A0A9P6VIH9_9HELO</name>
<dbReference type="GO" id="GO:0017056">
    <property type="term" value="F:structural constituent of nuclear pore"/>
    <property type="evidence" value="ECO:0007669"/>
    <property type="project" value="TreeGrafter"/>
</dbReference>
<evidence type="ECO:0000256" key="3">
    <source>
        <dbReference type="ARBA" id="ARBA00023242"/>
    </source>
</evidence>
<dbReference type="InterPro" id="IPR012929">
    <property type="entry name" value="Nucleoprot-TPR/MLP1-2_dom"/>
</dbReference>
<feature type="coiled-coil region" evidence="4">
    <location>
        <begin position="1793"/>
        <end position="1871"/>
    </location>
</feature>
<feature type="coiled-coil region" evidence="4">
    <location>
        <begin position="1314"/>
        <end position="1426"/>
    </location>
</feature>
<evidence type="ECO:0000256" key="2">
    <source>
        <dbReference type="ARBA" id="ARBA00023054"/>
    </source>
</evidence>
<feature type="coiled-coil region" evidence="4">
    <location>
        <begin position="571"/>
        <end position="638"/>
    </location>
</feature>
<accession>A0A9P6VIH9</accession>
<feature type="coiled-coil region" evidence="4">
    <location>
        <begin position="1459"/>
        <end position="1507"/>
    </location>
</feature>
<dbReference type="Pfam" id="PF25785">
    <property type="entry name" value="TPR"/>
    <property type="match status" value="1"/>
</dbReference>
<evidence type="ECO:0000256" key="4">
    <source>
        <dbReference type="SAM" id="Coils"/>
    </source>
</evidence>
<feature type="region of interest" description="Disordered" evidence="5">
    <location>
        <begin position="1570"/>
        <end position="1675"/>
    </location>
</feature>
<feature type="region of interest" description="Disordered" evidence="5">
    <location>
        <begin position="1707"/>
        <end position="1729"/>
    </location>
</feature>
<feature type="compositionally biased region" description="Low complexity" evidence="5">
    <location>
        <begin position="101"/>
        <end position="119"/>
    </location>
</feature>
<sequence length="2051" mass="231162">MATAVIDVDYLSGYLRIPKQTLDTVIDAPTAELVQAVLKAVTAQAREHDELSADKLRIEIELENAVRTSESRVEGLRSQVEKAQKTVEEVRTKLKEEENSRSSLESEFQTLKSSSTTSTSEVETLRMRISSLEAANRETLAVLESKTTSNDNLAQDLQKQHQKGLELALQITSLKQSVQNAESAASSARFREQSLKQEVELFKKNNEWFENELKTKTAESLKFRKEKGARVAELQRLNEEANSDIGALKRTEQALRNRLDEIQKKAEESLFKVQRLEESAAQTGEDYRQELESVKRLAQLQSEQTETHRNRLQEVEAAFEKAKDDAVEEIGRWRQEAESERLERDQCDHRIAELEAEIDRLQVLVTQQRAGSVPGTPRNGFNGSMNGRAESPAQFGTPGSARTKPVTVTQAMEEVYKLKGLLATEKRRSERFEKEVDEMMQGLEAKQPEIEELLAEQDRLQQAVVDMSTFVDQVGMDRDRAKKDVRKAQSEASTSQAEAMILRRQLRDLSAQIKMLLFDLESRDQGLAALGTAERAQFERLARGEVNDEDLEGMTDTDRFISQRLTIFRNVKELQERNEELLKITRQLGAQMESEEALAAKHQAAKDHEEVHSLQAKIEDYKDELKSMVTRSESYIKERDMFRRMLQHRGQLPPTSDLASMFGQSVDGNQNGVVPTIEQRDNANYATLLRELQGHFDQYREEQTTDRRTMKEQLEKMSLEKGLLQAEIAKTSSQLTLATERYEMLHSNYSMLQKENTELQKRSQILSEAAAKQDLRTQQVAEDLIEAKGLVENMRNENSNLKAEKKLWKDIQDRLSQDNQRLTNEQSRLNTLISNQQTLQNERELSDSETRRRLQAQVESLESELSTTKRKLNDEVEDNKNAQLRKEFDSQQNQKRVDELAASLGQVREELVAAKTTRDHLQSRVDELNIELKSAEERVELLQPRPTPRQATAGGESTNEDDAISREQELAIEVSELKRDLDLSKSELENAKNQMEQYKSISQSSEEELQSLNATQDQYREEMDRIIEEKDSKVREFQQRIDDISAELTTTNNELTTLRNQQSEIARQSEDKKAILEAEIARLKDEDERHATAAQFHQQDLRAQAAIATKAQQDYENELVKHAEAAKLLQNLRAEHNELKSASASLRAQAESAQVALSQSGTSWEERRQQFEQELNELKTRRDDVNAQNKLLHQQLDNVGAQVLALQQSRSSLIGSEAGSPAIESTNDRTADGLRELNTFLRREKEIVEVQYELKVQEAKRLKQQLDYTQSQLDESRLKLDQERRLHSDLGRSSTMHKDTMEQLQELHLHREASVTLRNEARQAQIQLAEKTNRVEELMEKIQPLETKIRELEHGKETADGEMRLLQEDRDRWQKRTQDIISKYDRIDPAEMELLKETIESLRAEKDSLMEEQQPLKEKCETLEAEKVAWQQSRTKIVEQAKERNKTQTNTIRDRTTERDNVIQEKETLLQRLSTLEQDLETAIQEKNAAEQKLASIARELETARSDRDQALSAAPQPIEEIQATVTPSASSQPNEALDQQIAELRKQLDEVTREKQSLGEQLASLREQLEKANSERDTAVAEASEARKQTAQVSDSVMHDSNEEGQIDETPKATMSEVERKSLEDRIGAAEENAKEAQRKAAEIEESQEAVLKQRSDKMKSSLNKILQDSKQSQKAQIQTELEDQYRLKLMQEKQIWLAENQPAVPSAADSTQQQPAEIATSQPPATSDIPIVKAEEPASPDFSNLSDAQIREIVSSDPTIKKILGSLSDNHMRDLLATNSLLRNLFTVNLKKKVDAATQTLKEEITKHEAEAQKLKEEHEKAFADAQQKAEGSQTQAVHMMEKKSSLQLNLAQNQSRAAKAKLEVVEKAANETPEKPVGEVWAIAKDAKAPAAPPAPVAAPPTRPNGTTAPKPAEQVKSEAPSTEVTQAQVQTQPSPQPPSIHAPNGTAGPASNIPSAPQASSNNNRQSGIPTRGGAANRGQRGGGGGVYQVRGGGGRGRGSPGGRGTGINPGASTFVPANALKRPREEGSMGGPQGPGKRARGGGQEG</sequence>
<dbReference type="EMBL" id="VNKQ01000009">
    <property type="protein sequence ID" value="KAG0648731.1"/>
    <property type="molecule type" value="Genomic_DNA"/>
</dbReference>
<keyword evidence="10" id="KW-1185">Reference proteome</keyword>
<feature type="compositionally biased region" description="Polar residues" evidence="5">
    <location>
        <begin position="1956"/>
        <end position="1973"/>
    </location>
</feature>
<dbReference type="GO" id="GO:0006406">
    <property type="term" value="P:mRNA export from nucleus"/>
    <property type="evidence" value="ECO:0007669"/>
    <property type="project" value="TreeGrafter"/>
</dbReference>
<evidence type="ECO:0000256" key="1">
    <source>
        <dbReference type="ARBA" id="ARBA00004123"/>
    </source>
</evidence>
<feature type="domain" description="Nucleoprotein TPR/MPL1" evidence="7">
    <location>
        <begin position="183"/>
        <end position="261"/>
    </location>
</feature>
<evidence type="ECO:0000256" key="5">
    <source>
        <dbReference type="SAM" id="MobiDB-lite"/>
    </source>
</evidence>
<dbReference type="InterPro" id="IPR057974">
    <property type="entry name" value="NUA/TPR/MLP1-2-like_dom"/>
</dbReference>
<evidence type="ECO:0000313" key="10">
    <source>
        <dbReference type="Proteomes" id="UP000785200"/>
    </source>
</evidence>
<proteinExistence type="predicted"/>
<feature type="compositionally biased region" description="Gly residues" evidence="5">
    <location>
        <begin position="1984"/>
        <end position="2012"/>
    </location>
</feature>
<comment type="caution">
    <text evidence="9">The sequence shown here is derived from an EMBL/GenBank/DDBJ whole genome shotgun (WGS) entry which is preliminary data.</text>
</comment>
<feature type="compositionally biased region" description="Basic and acidic residues" evidence="5">
    <location>
        <begin position="1570"/>
        <end position="1589"/>
    </location>
</feature>
<dbReference type="OrthoDB" id="343070at2759"/>
<reference evidence="9" key="1">
    <citation type="submission" date="2019-07" db="EMBL/GenBank/DDBJ databases">
        <title>Hyphodiscus hymeniophilus genome sequencing and assembly.</title>
        <authorList>
            <person name="Kramer G."/>
            <person name="Nodwell J."/>
        </authorList>
    </citation>
    <scope>NUCLEOTIDE SEQUENCE</scope>
    <source>
        <strain evidence="9">ATCC 34498</strain>
    </source>
</reference>
<feature type="compositionally biased region" description="Polar residues" evidence="5">
    <location>
        <begin position="1710"/>
        <end position="1727"/>
    </location>
</feature>